<keyword evidence="2" id="KW-0812">Transmembrane</keyword>
<dbReference type="KEGG" id="ffu:CLAFUR5_05024"/>
<name>A0A9Q8LFM0_PASFU</name>
<keyword evidence="4" id="KW-1185">Reference proteome</keyword>
<keyword evidence="2" id="KW-1133">Transmembrane helix</keyword>
<evidence type="ECO:0000313" key="4">
    <source>
        <dbReference type="Proteomes" id="UP000756132"/>
    </source>
</evidence>
<reference evidence="3" key="2">
    <citation type="journal article" date="2022" name="Microb. Genom.">
        <title>A chromosome-scale genome assembly of the tomato pathogen Cladosporium fulvum reveals a compartmentalized genome architecture and the presence of a dispensable chromosome.</title>
        <authorList>
            <person name="Zaccaron A.Z."/>
            <person name="Chen L.H."/>
            <person name="Samaras A."/>
            <person name="Stergiopoulos I."/>
        </authorList>
    </citation>
    <scope>NUCLEOTIDE SEQUENCE</scope>
    <source>
        <strain evidence="3">Race5_Kim</strain>
    </source>
</reference>
<feature type="region of interest" description="Disordered" evidence="1">
    <location>
        <begin position="121"/>
        <end position="155"/>
    </location>
</feature>
<gene>
    <name evidence="3" type="ORF">CLAFUR5_05024</name>
</gene>
<proteinExistence type="predicted"/>
<keyword evidence="2" id="KW-0472">Membrane</keyword>
<dbReference type="GeneID" id="71984902"/>
<dbReference type="RefSeq" id="XP_047760124.1">
    <property type="nucleotide sequence ID" value="XM_047904172.1"/>
</dbReference>
<dbReference type="AlphaFoldDB" id="A0A9Q8LFM0"/>
<accession>A0A9Q8LFM0</accession>
<reference evidence="3" key="1">
    <citation type="submission" date="2021-12" db="EMBL/GenBank/DDBJ databases">
        <authorList>
            <person name="Zaccaron A."/>
            <person name="Stergiopoulos I."/>
        </authorList>
    </citation>
    <scope>NUCLEOTIDE SEQUENCE</scope>
    <source>
        <strain evidence="3">Race5_Kim</strain>
    </source>
</reference>
<evidence type="ECO:0000256" key="1">
    <source>
        <dbReference type="SAM" id="MobiDB-lite"/>
    </source>
</evidence>
<dbReference type="Proteomes" id="UP000756132">
    <property type="component" value="Chromosome 4"/>
</dbReference>
<dbReference type="EMBL" id="CP090166">
    <property type="protein sequence ID" value="UJO15758.1"/>
    <property type="molecule type" value="Genomic_DNA"/>
</dbReference>
<evidence type="ECO:0000256" key="2">
    <source>
        <dbReference type="SAM" id="Phobius"/>
    </source>
</evidence>
<organism evidence="3 4">
    <name type="scientific">Passalora fulva</name>
    <name type="common">Tomato leaf mold</name>
    <name type="synonym">Cladosporium fulvum</name>
    <dbReference type="NCBI Taxonomy" id="5499"/>
    <lineage>
        <taxon>Eukaryota</taxon>
        <taxon>Fungi</taxon>
        <taxon>Dikarya</taxon>
        <taxon>Ascomycota</taxon>
        <taxon>Pezizomycotina</taxon>
        <taxon>Dothideomycetes</taxon>
        <taxon>Dothideomycetidae</taxon>
        <taxon>Mycosphaerellales</taxon>
        <taxon>Mycosphaerellaceae</taxon>
        <taxon>Fulvia</taxon>
    </lineage>
</organism>
<protein>
    <submittedName>
        <fullName evidence="3">Uncharacterized protein</fullName>
    </submittedName>
</protein>
<sequence>MSTTSYQLRTTTEIMTDLSEHAWRVIGIFVEPLPQPQPVIEEIPPPAPVSVILSPYEQAWQTAREWMDSEDAPFIMLASVLAVFCFVICILSYHLNNTGSRLRSLESLVAHLQAHVANLKAGHQPQPDDTPDSSEPEPHPDSESTPQPEPVDEDAANNQPQYEFLKDHYIQWDFVDTWREIVLDTFTDYSKCKFSLVLPSPTTLMEVSALDLSVTSSPVPCR</sequence>
<feature type="transmembrane region" description="Helical" evidence="2">
    <location>
        <begin position="74"/>
        <end position="95"/>
    </location>
</feature>
<evidence type="ECO:0000313" key="3">
    <source>
        <dbReference type="EMBL" id="UJO15758.1"/>
    </source>
</evidence>